<dbReference type="InterPro" id="IPR003439">
    <property type="entry name" value="ABC_transporter-like_ATP-bd"/>
</dbReference>
<dbReference type="Proteomes" id="UP001595798">
    <property type="component" value="Unassembled WGS sequence"/>
</dbReference>
<protein>
    <submittedName>
        <fullName evidence="10">Phosphonate ABC transporter ATP-binding protein</fullName>
    </submittedName>
</protein>
<organism evidence="10 11">
    <name type="scientific">Marinobacter lacisalsi</name>
    <dbReference type="NCBI Taxonomy" id="475979"/>
    <lineage>
        <taxon>Bacteria</taxon>
        <taxon>Pseudomonadati</taxon>
        <taxon>Pseudomonadota</taxon>
        <taxon>Gammaproteobacteria</taxon>
        <taxon>Pseudomonadales</taxon>
        <taxon>Marinobacteraceae</taxon>
        <taxon>Marinobacter</taxon>
    </lineage>
</organism>
<evidence type="ECO:0000256" key="8">
    <source>
        <dbReference type="ARBA" id="ARBA00023136"/>
    </source>
</evidence>
<dbReference type="PANTHER" id="PTHR43166">
    <property type="entry name" value="AMINO ACID IMPORT ATP-BINDING PROTEIN"/>
    <property type="match status" value="1"/>
</dbReference>
<dbReference type="NCBIfam" id="TIGR02315">
    <property type="entry name" value="ABC_phnC"/>
    <property type="match status" value="1"/>
</dbReference>
<keyword evidence="4" id="KW-0997">Cell inner membrane</keyword>
<dbReference type="RefSeq" id="WP_379887076.1">
    <property type="nucleotide sequence ID" value="NZ_JBHSDI010000013.1"/>
</dbReference>
<gene>
    <name evidence="10" type="primary">phnC</name>
    <name evidence="10" type="ORF">ACFOZ5_10695</name>
</gene>
<dbReference type="CDD" id="cd03256">
    <property type="entry name" value="ABC_PhnC_transporter"/>
    <property type="match status" value="1"/>
</dbReference>
<name>A0ABV8QIR8_9GAMM</name>
<proteinExistence type="predicted"/>
<evidence type="ECO:0000256" key="5">
    <source>
        <dbReference type="ARBA" id="ARBA00022741"/>
    </source>
</evidence>
<dbReference type="InterPro" id="IPR050086">
    <property type="entry name" value="MetN_ABC_transporter-like"/>
</dbReference>
<evidence type="ECO:0000313" key="11">
    <source>
        <dbReference type="Proteomes" id="UP001595798"/>
    </source>
</evidence>
<keyword evidence="6 10" id="KW-0067">ATP-binding</keyword>
<evidence type="ECO:0000256" key="1">
    <source>
        <dbReference type="ARBA" id="ARBA00004417"/>
    </source>
</evidence>
<keyword evidence="11" id="KW-1185">Reference proteome</keyword>
<sequence length="283" mass="30427">MSSEITVTGLSKTFGRKGDQVRKALDTIDLEIRSGEMVALIGPSGSGKSTLLRHLSGLCCGDSNSGEVSVLGSPIQHQGKLHPAVRKSRARIGYIFQQFNLVGRMKVLGNVLTGLLGRAPRWRGCLGLFNAQERELARRSLARVGMEAWANQRASLLSGGQQQRVAIARTLTQQAEIILADEPIASLDPKSARQVMDILADINQKDGRTVVVTLHQVEYAREYCQRAIALKEGVVVFDGPSEELTPALLGRIYGTTSFDDDDAPALTMPPQRPAAGLALASAG</sequence>
<dbReference type="SUPFAM" id="SSF52540">
    <property type="entry name" value="P-loop containing nucleoside triphosphate hydrolases"/>
    <property type="match status" value="1"/>
</dbReference>
<dbReference type="InterPro" id="IPR017871">
    <property type="entry name" value="ABC_transporter-like_CS"/>
</dbReference>
<keyword evidence="8" id="KW-0472">Membrane</keyword>
<dbReference type="Gene3D" id="3.40.50.300">
    <property type="entry name" value="P-loop containing nucleotide triphosphate hydrolases"/>
    <property type="match status" value="1"/>
</dbReference>
<dbReference type="InterPro" id="IPR012693">
    <property type="entry name" value="ABC_transpr_PhnC"/>
</dbReference>
<keyword evidence="3" id="KW-1003">Cell membrane</keyword>
<comment type="caution">
    <text evidence="10">The sequence shown here is derived from an EMBL/GenBank/DDBJ whole genome shotgun (WGS) entry which is preliminary data.</text>
</comment>
<dbReference type="PROSITE" id="PS00211">
    <property type="entry name" value="ABC_TRANSPORTER_1"/>
    <property type="match status" value="1"/>
</dbReference>
<dbReference type="SMART" id="SM00382">
    <property type="entry name" value="AAA"/>
    <property type="match status" value="1"/>
</dbReference>
<evidence type="ECO:0000259" key="9">
    <source>
        <dbReference type="PROSITE" id="PS50893"/>
    </source>
</evidence>
<comment type="subcellular location">
    <subcellularLocation>
        <location evidence="1">Cell inner membrane</location>
        <topology evidence="1">Peripheral membrane protein</topology>
    </subcellularLocation>
</comment>
<feature type="domain" description="ABC transporter" evidence="9">
    <location>
        <begin position="5"/>
        <end position="257"/>
    </location>
</feature>
<keyword evidence="7" id="KW-1278">Translocase</keyword>
<dbReference type="InterPro" id="IPR027417">
    <property type="entry name" value="P-loop_NTPase"/>
</dbReference>
<evidence type="ECO:0000256" key="2">
    <source>
        <dbReference type="ARBA" id="ARBA00022448"/>
    </source>
</evidence>
<evidence type="ECO:0000256" key="3">
    <source>
        <dbReference type="ARBA" id="ARBA00022475"/>
    </source>
</evidence>
<dbReference type="PROSITE" id="PS50893">
    <property type="entry name" value="ABC_TRANSPORTER_2"/>
    <property type="match status" value="1"/>
</dbReference>
<dbReference type="EMBL" id="JBHSDI010000013">
    <property type="protein sequence ID" value="MFC4259495.1"/>
    <property type="molecule type" value="Genomic_DNA"/>
</dbReference>
<dbReference type="GO" id="GO:0005524">
    <property type="term" value="F:ATP binding"/>
    <property type="evidence" value="ECO:0007669"/>
    <property type="project" value="UniProtKB-KW"/>
</dbReference>
<evidence type="ECO:0000256" key="4">
    <source>
        <dbReference type="ARBA" id="ARBA00022519"/>
    </source>
</evidence>
<dbReference type="InterPro" id="IPR003593">
    <property type="entry name" value="AAA+_ATPase"/>
</dbReference>
<dbReference type="PANTHER" id="PTHR43166:SF6">
    <property type="entry name" value="PHOSPHONATES IMPORT ATP-BINDING PROTEIN PHNC"/>
    <property type="match status" value="1"/>
</dbReference>
<accession>A0ABV8QIR8</accession>
<evidence type="ECO:0000256" key="6">
    <source>
        <dbReference type="ARBA" id="ARBA00022840"/>
    </source>
</evidence>
<keyword evidence="5" id="KW-0547">Nucleotide-binding</keyword>
<evidence type="ECO:0000313" key="10">
    <source>
        <dbReference type="EMBL" id="MFC4259495.1"/>
    </source>
</evidence>
<keyword evidence="2" id="KW-0813">Transport</keyword>
<dbReference type="Pfam" id="PF00005">
    <property type="entry name" value="ABC_tran"/>
    <property type="match status" value="1"/>
</dbReference>
<evidence type="ECO:0000256" key="7">
    <source>
        <dbReference type="ARBA" id="ARBA00022967"/>
    </source>
</evidence>
<reference evidence="11" key="1">
    <citation type="journal article" date="2019" name="Int. J. Syst. Evol. Microbiol.">
        <title>The Global Catalogue of Microorganisms (GCM) 10K type strain sequencing project: providing services to taxonomists for standard genome sequencing and annotation.</title>
        <authorList>
            <consortium name="The Broad Institute Genomics Platform"/>
            <consortium name="The Broad Institute Genome Sequencing Center for Infectious Disease"/>
            <person name="Wu L."/>
            <person name="Ma J."/>
        </authorList>
    </citation>
    <scope>NUCLEOTIDE SEQUENCE [LARGE SCALE GENOMIC DNA]</scope>
    <source>
        <strain evidence="11">CECT 7297</strain>
    </source>
</reference>